<evidence type="ECO:0000256" key="4">
    <source>
        <dbReference type="ARBA" id="ARBA00022692"/>
    </source>
</evidence>
<keyword evidence="3" id="KW-0813">Transport</keyword>
<evidence type="ECO:0000313" key="9">
    <source>
        <dbReference type="Proteomes" id="UP000831782"/>
    </source>
</evidence>
<dbReference type="InterPro" id="IPR006043">
    <property type="entry name" value="NCS2"/>
</dbReference>
<evidence type="ECO:0000256" key="5">
    <source>
        <dbReference type="ARBA" id="ARBA00022989"/>
    </source>
</evidence>
<dbReference type="PANTHER" id="PTHR42810:SF1">
    <property type="entry name" value="PURINE PERMEASE YWDJ-RELATED"/>
    <property type="match status" value="1"/>
</dbReference>
<evidence type="ECO:0000256" key="6">
    <source>
        <dbReference type="ARBA" id="ARBA00023136"/>
    </source>
</evidence>
<dbReference type="Pfam" id="PF00860">
    <property type="entry name" value="Xan_ur_permease"/>
    <property type="match status" value="1"/>
</dbReference>
<keyword evidence="5 7" id="KW-1133">Transmembrane helix</keyword>
<protein>
    <submittedName>
        <fullName evidence="8">Purine/pyrimidine permease</fullName>
    </submittedName>
</protein>
<evidence type="ECO:0000256" key="7">
    <source>
        <dbReference type="SAM" id="Phobius"/>
    </source>
</evidence>
<evidence type="ECO:0000256" key="1">
    <source>
        <dbReference type="ARBA" id="ARBA00004141"/>
    </source>
</evidence>
<dbReference type="NCBIfam" id="NF037981">
    <property type="entry name" value="NCS2_1"/>
    <property type="match status" value="1"/>
</dbReference>
<feature type="transmembrane region" description="Helical" evidence="7">
    <location>
        <begin position="346"/>
        <end position="364"/>
    </location>
</feature>
<evidence type="ECO:0000256" key="2">
    <source>
        <dbReference type="ARBA" id="ARBA00008821"/>
    </source>
</evidence>
<evidence type="ECO:0000313" key="8">
    <source>
        <dbReference type="EMBL" id="UOQ46641.1"/>
    </source>
</evidence>
<sequence>MLKKTSFLQTSMETFQWFIFLLASSVALPIVVGAMFDLSFPEIAGLMQRTFFVVGLASFLQAIFGHKMPIMEGPAGIWISIFSVMAATGIQNGTAYGDTLRLLETTMILTGVFLFLFGALKLTQYVLPIFTPLVTGTFFLLLTVQLSGTFLEGMLGLQGGSENIQVKEALIATLTFMIVLGLSIFSKGWLSNYSMLIGIFVGWLIFVLVNGEAPVVGDVALFALPDVFAFGMPEFNISLIPIAFITAVILLSNIVASVVAVDQILGNKKSDRKKEINRGTVVFGLNHGLAGMFSAIANVPLSTSAGFIELTGQKRKTPFIYASFLLMVVAFFPVIVSYISSIPSPIANAALMASFIQLVGLAIRNVNYHPLDNRRVTILGIAYLVGMGTMFLPAEVFSELPLLVQNVMSNGLLVGTFLVMIMEQLWKEESQ</sequence>
<keyword evidence="6 7" id="KW-0472">Membrane</keyword>
<dbReference type="RefSeq" id="WP_244714966.1">
    <property type="nucleotide sequence ID" value="NZ_CP095072.1"/>
</dbReference>
<comment type="subcellular location">
    <subcellularLocation>
        <location evidence="1">Membrane</location>
        <topology evidence="1">Multi-pass membrane protein</topology>
    </subcellularLocation>
</comment>
<feature type="transmembrane region" description="Helical" evidence="7">
    <location>
        <begin position="239"/>
        <end position="265"/>
    </location>
</feature>
<reference evidence="8 9" key="1">
    <citation type="submission" date="2022-04" db="EMBL/GenBank/DDBJ databases">
        <title>Gracilibacillus sp. isolated from saltern.</title>
        <authorList>
            <person name="Won M."/>
            <person name="Lee C.-M."/>
            <person name="Woen H.-Y."/>
            <person name="Kwon S.-W."/>
        </authorList>
    </citation>
    <scope>NUCLEOTIDE SEQUENCE [LARGE SCALE GENOMIC DNA]</scope>
    <source>
        <strain evidence="8 9">SSWR10-1</strain>
    </source>
</reference>
<dbReference type="Proteomes" id="UP000831782">
    <property type="component" value="Chromosome"/>
</dbReference>
<dbReference type="PANTHER" id="PTHR42810">
    <property type="entry name" value="PURINE PERMEASE C1399.01C-RELATED"/>
    <property type="match status" value="1"/>
</dbReference>
<feature type="transmembrane region" description="Helical" evidence="7">
    <location>
        <begin position="133"/>
        <end position="157"/>
    </location>
</feature>
<feature type="transmembrane region" description="Helical" evidence="7">
    <location>
        <begin position="15"/>
        <end position="38"/>
    </location>
</feature>
<keyword evidence="9" id="KW-1185">Reference proteome</keyword>
<feature type="transmembrane region" description="Helical" evidence="7">
    <location>
        <begin position="376"/>
        <end position="394"/>
    </location>
</feature>
<name>A0ABY4EQA8_9BACI</name>
<dbReference type="EMBL" id="CP095072">
    <property type="protein sequence ID" value="UOQ46641.1"/>
    <property type="molecule type" value="Genomic_DNA"/>
</dbReference>
<organism evidence="8 9">
    <name type="scientific">Gracilibacillus caseinilyticus</name>
    <dbReference type="NCBI Taxonomy" id="2932256"/>
    <lineage>
        <taxon>Bacteria</taxon>
        <taxon>Bacillati</taxon>
        <taxon>Bacillota</taxon>
        <taxon>Bacilli</taxon>
        <taxon>Bacillales</taxon>
        <taxon>Bacillaceae</taxon>
        <taxon>Gracilibacillus</taxon>
    </lineage>
</organism>
<proteinExistence type="inferred from homology"/>
<feature type="transmembrane region" description="Helical" evidence="7">
    <location>
        <begin position="400"/>
        <end position="421"/>
    </location>
</feature>
<feature type="transmembrane region" description="Helical" evidence="7">
    <location>
        <begin position="319"/>
        <end position="340"/>
    </location>
</feature>
<feature type="transmembrane region" description="Helical" evidence="7">
    <location>
        <begin position="50"/>
        <end position="69"/>
    </location>
</feature>
<evidence type="ECO:0000256" key="3">
    <source>
        <dbReference type="ARBA" id="ARBA00022448"/>
    </source>
</evidence>
<feature type="transmembrane region" description="Helical" evidence="7">
    <location>
        <begin position="107"/>
        <end position="127"/>
    </location>
</feature>
<gene>
    <name evidence="8" type="ORF">MUN88_11045</name>
</gene>
<comment type="similarity">
    <text evidence="2">Belongs to the nucleobase:cation symporter-2 (NCS2) (TC 2.A.40) family.</text>
</comment>
<keyword evidence="4 7" id="KW-0812">Transmembrane</keyword>
<feature type="transmembrane region" description="Helical" evidence="7">
    <location>
        <begin position="192"/>
        <end position="209"/>
    </location>
</feature>
<feature type="transmembrane region" description="Helical" evidence="7">
    <location>
        <begin position="169"/>
        <end position="186"/>
    </location>
</feature>
<feature type="transmembrane region" description="Helical" evidence="7">
    <location>
        <begin position="75"/>
        <end position="95"/>
    </location>
</feature>
<accession>A0ABY4EQA8</accession>